<dbReference type="PROSITE" id="PS51845">
    <property type="entry name" value="PDEASE_I_2"/>
    <property type="match status" value="1"/>
</dbReference>
<dbReference type="Pfam" id="PF00233">
    <property type="entry name" value="PDEase_I"/>
    <property type="match status" value="1"/>
</dbReference>
<evidence type="ECO:0000313" key="1">
    <source>
        <dbReference type="EMBL" id="VDO82843.1"/>
    </source>
</evidence>
<dbReference type="PROSITE" id="PS00126">
    <property type="entry name" value="PDEASE_I_1"/>
    <property type="match status" value="1"/>
</dbReference>
<dbReference type="PRINTS" id="PR00387">
    <property type="entry name" value="PDIESTERASE1"/>
</dbReference>
<organism evidence="1 2">
    <name type="scientific">Schistosoma margrebowiei</name>
    <dbReference type="NCBI Taxonomy" id="48269"/>
    <lineage>
        <taxon>Eukaryota</taxon>
        <taxon>Metazoa</taxon>
        <taxon>Spiralia</taxon>
        <taxon>Lophotrochozoa</taxon>
        <taxon>Platyhelminthes</taxon>
        <taxon>Trematoda</taxon>
        <taxon>Digenea</taxon>
        <taxon>Strigeidida</taxon>
        <taxon>Schistosomatoidea</taxon>
        <taxon>Schistosomatidae</taxon>
        <taxon>Schistosoma</taxon>
    </lineage>
</organism>
<name>A0A183LY23_9TREM</name>
<dbReference type="EMBL" id="UZAI01003866">
    <property type="protein sequence ID" value="VDO82843.1"/>
    <property type="molecule type" value="Genomic_DNA"/>
</dbReference>
<sequence>LKLNNNNNNSNNTLINSIRAYHFFTIKINTAKYNVLRIEMYCIIKMVNLPLYLSSVDLLILLFSALSHDLDHPGFTNSYQINAGTWLALRYNDISPLENHHCMTAFDLINNNPTANIISGLTPNESRHFRRSVIRFVDLYIRICNYYLFVKYIFSILNITSIS</sequence>
<evidence type="ECO:0000313" key="2">
    <source>
        <dbReference type="Proteomes" id="UP000277204"/>
    </source>
</evidence>
<dbReference type="STRING" id="48269.A0A183LY23"/>
<feature type="non-terminal residue" evidence="1">
    <location>
        <position position="1"/>
    </location>
</feature>
<dbReference type="AlphaFoldDB" id="A0A183LY23"/>
<proteinExistence type="predicted"/>
<gene>
    <name evidence="1" type="ORF">SMRZ_LOCUS8698</name>
</gene>
<dbReference type="Proteomes" id="UP000277204">
    <property type="component" value="Unassembled WGS sequence"/>
</dbReference>
<dbReference type="InterPro" id="IPR023088">
    <property type="entry name" value="PDEase"/>
</dbReference>
<dbReference type="Gene3D" id="1.10.1300.10">
    <property type="entry name" value="3'5'-cyclic nucleotide phosphodiesterase, catalytic domain"/>
    <property type="match status" value="1"/>
</dbReference>
<dbReference type="InterPro" id="IPR002073">
    <property type="entry name" value="PDEase_catalytic_dom"/>
</dbReference>
<accession>A0A183LY23</accession>
<dbReference type="GO" id="GO:0004114">
    <property type="term" value="F:3',5'-cyclic-nucleotide phosphodiesterase activity"/>
    <property type="evidence" value="ECO:0007669"/>
    <property type="project" value="InterPro"/>
</dbReference>
<dbReference type="GO" id="GO:0007165">
    <property type="term" value="P:signal transduction"/>
    <property type="evidence" value="ECO:0007669"/>
    <property type="project" value="InterPro"/>
</dbReference>
<keyword evidence="2" id="KW-1185">Reference proteome</keyword>
<protein>
    <submittedName>
        <fullName evidence="1">Uncharacterized protein</fullName>
    </submittedName>
</protein>
<reference evidence="1 2" key="1">
    <citation type="submission" date="2018-11" db="EMBL/GenBank/DDBJ databases">
        <authorList>
            <consortium name="Pathogen Informatics"/>
        </authorList>
    </citation>
    <scope>NUCLEOTIDE SEQUENCE [LARGE SCALE GENOMIC DNA]</scope>
    <source>
        <strain evidence="1 2">Zambia</strain>
    </source>
</reference>
<dbReference type="PANTHER" id="PTHR11347">
    <property type="entry name" value="CYCLIC NUCLEOTIDE PHOSPHODIESTERASE"/>
    <property type="match status" value="1"/>
</dbReference>
<dbReference type="InterPro" id="IPR036971">
    <property type="entry name" value="PDEase_catalytic_dom_sf"/>
</dbReference>
<dbReference type="InterPro" id="IPR023174">
    <property type="entry name" value="PDEase_CS"/>
</dbReference>
<dbReference type="SUPFAM" id="SSF109604">
    <property type="entry name" value="HD-domain/PDEase-like"/>
    <property type="match status" value="1"/>
</dbReference>